<dbReference type="Proteomes" id="UP000095282">
    <property type="component" value="Unplaced"/>
</dbReference>
<name>A0A1I7UCC1_9PELO</name>
<dbReference type="GO" id="GO:0030154">
    <property type="term" value="P:cell differentiation"/>
    <property type="evidence" value="ECO:0007669"/>
    <property type="project" value="TreeGrafter"/>
</dbReference>
<dbReference type="CDD" id="cd00086">
    <property type="entry name" value="homeodomain"/>
    <property type="match status" value="1"/>
</dbReference>
<dbReference type="STRING" id="1561998.A0A1I7UCC1"/>
<evidence type="ECO:0000256" key="6">
    <source>
        <dbReference type="RuleBase" id="RU000682"/>
    </source>
</evidence>
<evidence type="ECO:0000313" key="10">
    <source>
        <dbReference type="WBParaSite" id="Csp11.Scaffold629.g7900.t1"/>
    </source>
</evidence>
<evidence type="ECO:0000256" key="4">
    <source>
        <dbReference type="ARBA" id="ARBA00023242"/>
    </source>
</evidence>
<feature type="region of interest" description="Disordered" evidence="7">
    <location>
        <begin position="57"/>
        <end position="79"/>
    </location>
</feature>
<evidence type="ECO:0000256" key="7">
    <source>
        <dbReference type="SAM" id="MobiDB-lite"/>
    </source>
</evidence>
<dbReference type="PANTHER" id="PTHR24324:SF5">
    <property type="entry name" value="HEMATOPOIETICALLY-EXPRESSED HOMEOBOX PROTEIN HHEX"/>
    <property type="match status" value="1"/>
</dbReference>
<proteinExistence type="predicted"/>
<reference evidence="10" key="1">
    <citation type="submission" date="2016-11" db="UniProtKB">
        <authorList>
            <consortium name="WormBaseParasite"/>
        </authorList>
    </citation>
    <scope>IDENTIFICATION</scope>
</reference>
<feature type="compositionally biased region" description="Low complexity" evidence="7">
    <location>
        <begin position="241"/>
        <end position="255"/>
    </location>
</feature>
<dbReference type="Pfam" id="PF00046">
    <property type="entry name" value="Homeodomain"/>
    <property type="match status" value="1"/>
</dbReference>
<sequence>MAVIQGKMFLLVHVDKHRDQMGDICNRLVSDYGVPVSICDDIQKVCPKCLASPDAIKSDSSPVSTTTVTQSFDHHRHEETKNIPKILPPNVTKLFSPPAPKQISVSSAPQKSQPIQLKTVMSPTMKSTPILSKPLLAPSKNMPITLRVGPSLTAPRIPPVPQKPSNGNHLSTPITSQLMVVKRRESPVPQIVPEVKKIKIEEPSIKEEEILLDDLEEDDDGIMLGNVLKALQNGNHDLPFNGSPSSDDGASNSSNTYELDDDDYQGTWNPDFLTNFITSQPAIFSATTQESSRTQSKIPSVGGNGKRLVPPMLTVNGKTRRGRIVYTSHELDILEKYYEEDPNACADPRKRDEMCKKLSIDYHRLKVWFQNRRRKDKVKLQEDPSTITNGIDSGLEA</sequence>
<keyword evidence="2 5" id="KW-0238">DNA-binding</keyword>
<comment type="subcellular location">
    <subcellularLocation>
        <location evidence="1 5 6">Nucleus</location>
    </subcellularLocation>
</comment>
<keyword evidence="4 5" id="KW-0539">Nucleus</keyword>
<dbReference type="InterPro" id="IPR051000">
    <property type="entry name" value="Homeobox_DNA-bind_prot"/>
</dbReference>
<organism evidence="9 10">
    <name type="scientific">Caenorhabditis tropicalis</name>
    <dbReference type="NCBI Taxonomy" id="1561998"/>
    <lineage>
        <taxon>Eukaryota</taxon>
        <taxon>Metazoa</taxon>
        <taxon>Ecdysozoa</taxon>
        <taxon>Nematoda</taxon>
        <taxon>Chromadorea</taxon>
        <taxon>Rhabditida</taxon>
        <taxon>Rhabditina</taxon>
        <taxon>Rhabditomorpha</taxon>
        <taxon>Rhabditoidea</taxon>
        <taxon>Rhabditidae</taxon>
        <taxon>Peloderinae</taxon>
        <taxon>Caenorhabditis</taxon>
    </lineage>
</organism>
<accession>A0A1I7UCC1</accession>
<evidence type="ECO:0000313" key="9">
    <source>
        <dbReference type="Proteomes" id="UP000095282"/>
    </source>
</evidence>
<dbReference type="AlphaFoldDB" id="A0A1I7UCC1"/>
<dbReference type="SMART" id="SM00389">
    <property type="entry name" value="HOX"/>
    <property type="match status" value="1"/>
</dbReference>
<feature type="domain" description="Homeobox" evidence="8">
    <location>
        <begin position="317"/>
        <end position="379"/>
    </location>
</feature>
<protein>
    <submittedName>
        <fullName evidence="10">Homeobox domain-containing protein</fullName>
    </submittedName>
</protein>
<dbReference type="InterPro" id="IPR001356">
    <property type="entry name" value="HD"/>
</dbReference>
<evidence type="ECO:0000256" key="2">
    <source>
        <dbReference type="ARBA" id="ARBA00023125"/>
    </source>
</evidence>
<dbReference type="PROSITE" id="PS50071">
    <property type="entry name" value="HOMEOBOX_2"/>
    <property type="match status" value="1"/>
</dbReference>
<keyword evidence="9" id="KW-1185">Reference proteome</keyword>
<dbReference type="SUPFAM" id="SSF46689">
    <property type="entry name" value="Homeodomain-like"/>
    <property type="match status" value="1"/>
</dbReference>
<dbReference type="InterPro" id="IPR009057">
    <property type="entry name" value="Homeodomain-like_sf"/>
</dbReference>
<dbReference type="PANTHER" id="PTHR24324">
    <property type="entry name" value="HOMEOBOX PROTEIN HHEX"/>
    <property type="match status" value="1"/>
</dbReference>
<dbReference type="WBParaSite" id="Csp11.Scaffold629.g7900.t1">
    <property type="protein sequence ID" value="Csp11.Scaffold629.g7900.t1"/>
    <property type="gene ID" value="Csp11.Scaffold629.g7900"/>
</dbReference>
<evidence type="ECO:0000256" key="3">
    <source>
        <dbReference type="ARBA" id="ARBA00023155"/>
    </source>
</evidence>
<feature type="compositionally biased region" description="Low complexity" evidence="7">
    <location>
        <begin position="58"/>
        <end position="71"/>
    </location>
</feature>
<dbReference type="Gene3D" id="1.10.10.60">
    <property type="entry name" value="Homeodomain-like"/>
    <property type="match status" value="1"/>
</dbReference>
<feature type="region of interest" description="Disordered" evidence="7">
    <location>
        <begin position="378"/>
        <end position="397"/>
    </location>
</feature>
<evidence type="ECO:0000256" key="1">
    <source>
        <dbReference type="ARBA" id="ARBA00004123"/>
    </source>
</evidence>
<evidence type="ECO:0000256" key="5">
    <source>
        <dbReference type="PROSITE-ProRule" id="PRU00108"/>
    </source>
</evidence>
<dbReference type="GO" id="GO:0005634">
    <property type="term" value="C:nucleus"/>
    <property type="evidence" value="ECO:0007669"/>
    <property type="project" value="UniProtKB-SubCell"/>
</dbReference>
<keyword evidence="3 5" id="KW-0371">Homeobox</keyword>
<evidence type="ECO:0000259" key="8">
    <source>
        <dbReference type="PROSITE" id="PS50071"/>
    </source>
</evidence>
<feature type="region of interest" description="Disordered" evidence="7">
    <location>
        <begin position="286"/>
        <end position="310"/>
    </location>
</feature>
<feature type="compositionally biased region" description="Polar residues" evidence="7">
    <location>
        <begin position="286"/>
        <end position="298"/>
    </location>
</feature>
<feature type="DNA-binding region" description="Homeobox" evidence="5">
    <location>
        <begin position="319"/>
        <end position="380"/>
    </location>
</feature>
<dbReference type="GO" id="GO:0006357">
    <property type="term" value="P:regulation of transcription by RNA polymerase II"/>
    <property type="evidence" value="ECO:0007669"/>
    <property type="project" value="TreeGrafter"/>
</dbReference>
<feature type="region of interest" description="Disordered" evidence="7">
    <location>
        <begin position="235"/>
        <end position="264"/>
    </location>
</feature>
<dbReference type="eggNOG" id="ENOG502TGJJ">
    <property type="taxonomic scope" value="Eukaryota"/>
</dbReference>
<dbReference type="GO" id="GO:0000978">
    <property type="term" value="F:RNA polymerase II cis-regulatory region sequence-specific DNA binding"/>
    <property type="evidence" value="ECO:0007669"/>
    <property type="project" value="TreeGrafter"/>
</dbReference>